<dbReference type="InterPro" id="IPR001509">
    <property type="entry name" value="Epimerase_deHydtase"/>
</dbReference>
<proteinExistence type="predicted"/>
<dbReference type="Pfam" id="PF01370">
    <property type="entry name" value="Epimerase"/>
    <property type="match status" value="1"/>
</dbReference>
<reference evidence="2 3" key="1">
    <citation type="submission" date="2018-03" db="EMBL/GenBank/DDBJ databases">
        <title>Draft Genome Sequences of the Obligatory Marine Myxobacteria Enhygromyxa salina SWB007.</title>
        <authorList>
            <person name="Poehlein A."/>
            <person name="Moghaddam J.A."/>
            <person name="Harms H."/>
            <person name="Alanjari M."/>
            <person name="Koenig G.M."/>
            <person name="Daniel R."/>
            <person name="Schaeberle T.F."/>
        </authorList>
    </citation>
    <scope>NUCLEOTIDE SEQUENCE [LARGE SCALE GENOMIC DNA]</scope>
    <source>
        <strain evidence="2 3">SWB007</strain>
    </source>
</reference>
<dbReference type="EC" id="4.2.1.46" evidence="2"/>
<name>A0A2S9YR23_9BACT</name>
<dbReference type="EMBL" id="PVNL01000052">
    <property type="protein sequence ID" value="PRQ07547.1"/>
    <property type="molecule type" value="Genomic_DNA"/>
</dbReference>
<keyword evidence="2" id="KW-0456">Lyase</keyword>
<comment type="caution">
    <text evidence="2">The sequence shown here is derived from an EMBL/GenBank/DDBJ whole genome shotgun (WGS) entry which is preliminary data.</text>
</comment>
<sequence length="282" mass="30185">MSAVVLVTGSDGFLGRSVCAELHRVGYTVRPYDLRVGGDILDADQLRRALAGCGACLHLAAIADLHHAEADPERCELVNVEGTRRVAAACREAGARLLYASTCCVYGNNGLARCDEAAPPAPTELYARTKLAGEAFMPPGAAVLRLATFYGPGMRESLATSVFLRRALAGQTIDIHGDGQQTRCYTHVDDVARGIVTVFASPARPRCVNVASDYACSVLELARLAQQAVGAEVQLRLVDDRPGQIRHSAIDSTLLRSLGWAPRWSLAEGMRACVAALREARR</sequence>
<dbReference type="Gene3D" id="3.40.50.720">
    <property type="entry name" value="NAD(P)-binding Rossmann-like Domain"/>
    <property type="match status" value="1"/>
</dbReference>
<dbReference type="GO" id="GO:0008460">
    <property type="term" value="F:dTDP-glucose 4,6-dehydratase activity"/>
    <property type="evidence" value="ECO:0007669"/>
    <property type="project" value="UniProtKB-EC"/>
</dbReference>
<accession>A0A2S9YR23</accession>
<dbReference type="PANTHER" id="PTHR43245">
    <property type="entry name" value="BIFUNCTIONAL POLYMYXIN RESISTANCE PROTEIN ARNA"/>
    <property type="match status" value="1"/>
</dbReference>
<organism evidence="2 3">
    <name type="scientific">Enhygromyxa salina</name>
    <dbReference type="NCBI Taxonomy" id="215803"/>
    <lineage>
        <taxon>Bacteria</taxon>
        <taxon>Pseudomonadati</taxon>
        <taxon>Myxococcota</taxon>
        <taxon>Polyangia</taxon>
        <taxon>Nannocystales</taxon>
        <taxon>Nannocystaceae</taxon>
        <taxon>Enhygromyxa</taxon>
    </lineage>
</organism>
<dbReference type="SUPFAM" id="SSF51735">
    <property type="entry name" value="NAD(P)-binding Rossmann-fold domains"/>
    <property type="match status" value="1"/>
</dbReference>
<gene>
    <name evidence="2" type="primary">strE</name>
    <name evidence="2" type="ORF">ENSA7_27670</name>
</gene>
<dbReference type="RefSeq" id="WP_181233715.1">
    <property type="nucleotide sequence ID" value="NZ_PVNL01000052.1"/>
</dbReference>
<protein>
    <submittedName>
        <fullName evidence="2">dTDP-glucose 4,6-dehydratase</fullName>
        <ecNumber evidence="2">4.2.1.46</ecNumber>
    </submittedName>
</protein>
<dbReference type="InterPro" id="IPR050177">
    <property type="entry name" value="Lipid_A_modif_metabolic_enz"/>
</dbReference>
<dbReference type="Proteomes" id="UP000238823">
    <property type="component" value="Unassembled WGS sequence"/>
</dbReference>
<evidence type="ECO:0000313" key="3">
    <source>
        <dbReference type="Proteomes" id="UP000238823"/>
    </source>
</evidence>
<evidence type="ECO:0000259" key="1">
    <source>
        <dbReference type="Pfam" id="PF01370"/>
    </source>
</evidence>
<dbReference type="InterPro" id="IPR036291">
    <property type="entry name" value="NAD(P)-bd_dom_sf"/>
</dbReference>
<dbReference type="AlphaFoldDB" id="A0A2S9YR23"/>
<evidence type="ECO:0000313" key="2">
    <source>
        <dbReference type="EMBL" id="PRQ07547.1"/>
    </source>
</evidence>
<feature type="domain" description="NAD-dependent epimerase/dehydratase" evidence="1">
    <location>
        <begin position="5"/>
        <end position="210"/>
    </location>
</feature>